<dbReference type="InterPro" id="IPR014710">
    <property type="entry name" value="RmlC-like_jellyroll"/>
</dbReference>
<dbReference type="EMBL" id="ACIS01000001">
    <property type="protein sequence ID" value="EEG10178.1"/>
    <property type="molecule type" value="Genomic_DNA"/>
</dbReference>
<protein>
    <recommendedName>
        <fullName evidence="3">HutD-family protein</fullName>
    </recommendedName>
</protein>
<reference evidence="1 2" key="1">
    <citation type="submission" date="2009-02" db="EMBL/GenBank/DDBJ databases">
        <title>Sequencing of the draft genome and assembly of Lutiella nitroferrum 2002.</title>
        <authorList>
            <consortium name="US DOE Joint Genome Institute (JGI-PGF)"/>
            <person name="Lucas S."/>
            <person name="Copeland A."/>
            <person name="Lapidus A."/>
            <person name="Glavina del Rio T."/>
            <person name="Tice H."/>
            <person name="Bruce D."/>
            <person name="Goodwin L."/>
            <person name="Pitluck S."/>
            <person name="Larimer F."/>
            <person name="Land M.L."/>
            <person name="Hauser L."/>
            <person name="Coates J.D."/>
        </authorList>
    </citation>
    <scope>NUCLEOTIDE SEQUENCE [LARGE SCALE GENOMIC DNA]</scope>
    <source>
        <strain evidence="1 2">2002</strain>
    </source>
</reference>
<dbReference type="eggNOG" id="COG3758">
    <property type="taxonomic scope" value="Bacteria"/>
</dbReference>
<dbReference type="Gene3D" id="2.60.120.10">
    <property type="entry name" value="Jelly Rolls"/>
    <property type="match status" value="1"/>
</dbReference>
<dbReference type="InterPro" id="IPR011051">
    <property type="entry name" value="RmlC_Cupin_sf"/>
</dbReference>
<dbReference type="PANTHER" id="PTHR37943">
    <property type="entry name" value="PROTEIN VES"/>
    <property type="match status" value="1"/>
</dbReference>
<dbReference type="AlphaFoldDB" id="B9YYH5"/>
<dbReference type="SUPFAM" id="SSF51182">
    <property type="entry name" value="RmlC-like cupins"/>
    <property type="match status" value="1"/>
</dbReference>
<dbReference type="RefSeq" id="WP_008952180.1">
    <property type="nucleotide sequence ID" value="NZ_ACIS01000001.1"/>
</dbReference>
<evidence type="ECO:0000313" key="1">
    <source>
        <dbReference type="EMBL" id="EEG10178.1"/>
    </source>
</evidence>
<gene>
    <name evidence="1" type="ORF">FuraDRAFT_0160</name>
</gene>
<dbReference type="Pfam" id="PF05962">
    <property type="entry name" value="HutD"/>
    <property type="match status" value="1"/>
</dbReference>
<comment type="caution">
    <text evidence="1">The sequence shown here is derived from an EMBL/GenBank/DDBJ whole genome shotgun (WGS) entry which is preliminary data.</text>
</comment>
<dbReference type="PANTHER" id="PTHR37943:SF1">
    <property type="entry name" value="PROTEIN VES"/>
    <property type="match status" value="1"/>
</dbReference>
<accession>B9YYH5</accession>
<keyword evidence="2" id="KW-1185">Reference proteome</keyword>
<sequence length="218" mass="23129">MSKPQHDAGDTATVPGRPPRYTLIRAAALQARPWKNGGGVTREIAVFPEGAGMDDFVWRVSLADVAAAGPFSRFPGVDRTLVLLSGDGMVLQQDDGTRHALRRPLELAAFAGETPIDATLPGGATRDFNLMLRRDAARGRVEVWQGAGRHVLDGDLALLFCAQGRVEVSLGDDAPIALEADDTLRLVTTAALACRVEGDGALLAVSIRLLPLTPSDRS</sequence>
<proteinExistence type="predicted"/>
<evidence type="ECO:0000313" key="2">
    <source>
        <dbReference type="Proteomes" id="UP000003165"/>
    </source>
</evidence>
<dbReference type="CDD" id="cd20293">
    <property type="entry name" value="cupin_HutD_N"/>
    <property type="match status" value="1"/>
</dbReference>
<name>B9YYH5_9NEIS</name>
<dbReference type="InterPro" id="IPR010282">
    <property type="entry name" value="Uncharacterised_HutD/Ves"/>
</dbReference>
<dbReference type="Proteomes" id="UP000003165">
    <property type="component" value="Unassembled WGS sequence"/>
</dbReference>
<organism evidence="1 2">
    <name type="scientific">Pseudogulbenkiania ferrooxidans 2002</name>
    <dbReference type="NCBI Taxonomy" id="279714"/>
    <lineage>
        <taxon>Bacteria</taxon>
        <taxon>Pseudomonadati</taxon>
        <taxon>Pseudomonadota</taxon>
        <taxon>Betaproteobacteria</taxon>
        <taxon>Neisseriales</taxon>
        <taxon>Chromobacteriaceae</taxon>
        <taxon>Pseudogulbenkiania</taxon>
    </lineage>
</organism>
<evidence type="ECO:0008006" key="3">
    <source>
        <dbReference type="Google" id="ProtNLM"/>
    </source>
</evidence>